<dbReference type="PANTHER" id="PTHR30619:SF7">
    <property type="entry name" value="BETA-LACTAMASE DOMAIN PROTEIN"/>
    <property type="match status" value="1"/>
</dbReference>
<comment type="caution">
    <text evidence="2">The sequence shown here is derived from an EMBL/GenBank/DDBJ whole genome shotgun (WGS) entry which is preliminary data.</text>
</comment>
<dbReference type="InterPro" id="IPR035681">
    <property type="entry name" value="ComA-like_MBL"/>
</dbReference>
<dbReference type="Pfam" id="PF00753">
    <property type="entry name" value="Lactamase_B"/>
    <property type="match status" value="1"/>
</dbReference>
<dbReference type="CDD" id="cd07731">
    <property type="entry name" value="ComA-like_MBL-fold"/>
    <property type="match status" value="1"/>
</dbReference>
<dbReference type="InterPro" id="IPR052159">
    <property type="entry name" value="Competence_DNA_uptake"/>
</dbReference>
<organism evidence="2 3">
    <name type="scientific">Clostridium paraputrificum</name>
    <dbReference type="NCBI Taxonomy" id="29363"/>
    <lineage>
        <taxon>Bacteria</taxon>
        <taxon>Bacillati</taxon>
        <taxon>Bacillota</taxon>
        <taxon>Clostridia</taxon>
        <taxon>Eubacteriales</taxon>
        <taxon>Clostridiaceae</taxon>
        <taxon>Clostridium</taxon>
    </lineage>
</organism>
<dbReference type="AlphaFoldDB" id="A0A174W3S2"/>
<accession>A0A174W3S2</accession>
<proteinExistence type="predicted"/>
<dbReference type="InterPro" id="IPR001279">
    <property type="entry name" value="Metallo-B-lactamas"/>
</dbReference>
<sequence>MKKKLSIIAIILSFFSLFLLGCEKQNESIGQTAGEMTVHYINVGQGDSILIQVNNKNMLIDAGPGKSKDMLLKYLDSLNLKKIDYVIATHPHEDHIGNLDDVINKYEIGAFYSPKVTHTTKAYENMIKALKKKDLKINVIKEGTNSIDLGEGTKVSVFSPIKAEYKKGSQQDFNNYSPVMKIEFGKTSFLFTGDAEAEVEKEILNKGYDVSADVLKFGHHGSSTSTSEAFLKAVNPSIGVIQLAEDNTYGHPHKETLDLIKKYKLRVYRNDKDGDIVLSSDGTNIIKKK</sequence>
<gene>
    <name evidence="2" type="ORF">CP373A1_08135</name>
</gene>
<feature type="domain" description="Metallo-beta-lactamase" evidence="1">
    <location>
        <begin position="45"/>
        <end position="245"/>
    </location>
</feature>
<dbReference type="SMART" id="SM00849">
    <property type="entry name" value="Lactamase_B"/>
    <property type="match status" value="1"/>
</dbReference>
<dbReference type="SUPFAM" id="SSF56281">
    <property type="entry name" value="Metallo-hydrolase/oxidoreductase"/>
    <property type="match status" value="1"/>
</dbReference>
<evidence type="ECO:0000313" key="2">
    <source>
        <dbReference type="EMBL" id="OBY10476.1"/>
    </source>
</evidence>
<keyword evidence="3" id="KW-1185">Reference proteome</keyword>
<reference evidence="2 3" key="1">
    <citation type="submission" date="2016-06" db="EMBL/GenBank/DDBJ databases">
        <authorList>
            <person name="Kjaerup R.B."/>
            <person name="Dalgaard T.S."/>
            <person name="Juul-Madsen H.R."/>
        </authorList>
    </citation>
    <scope>NUCLEOTIDE SEQUENCE [LARGE SCALE GENOMIC DNA]</scope>
    <source>
        <strain evidence="2 3">373-A1</strain>
    </source>
</reference>
<dbReference type="InterPro" id="IPR036866">
    <property type="entry name" value="RibonucZ/Hydroxyglut_hydro"/>
</dbReference>
<dbReference type="EMBL" id="MAPZ01000019">
    <property type="protein sequence ID" value="OBY10476.1"/>
    <property type="molecule type" value="Genomic_DNA"/>
</dbReference>
<protein>
    <submittedName>
        <fullName evidence="2">Competence protein</fullName>
    </submittedName>
</protein>
<evidence type="ECO:0000313" key="3">
    <source>
        <dbReference type="Proteomes" id="UP000092714"/>
    </source>
</evidence>
<dbReference type="Proteomes" id="UP000092714">
    <property type="component" value="Unassembled WGS sequence"/>
</dbReference>
<dbReference type="PANTHER" id="PTHR30619">
    <property type="entry name" value="DNA INTERNALIZATION/COMPETENCE PROTEIN COMEC/REC2"/>
    <property type="match status" value="1"/>
</dbReference>
<dbReference type="PROSITE" id="PS51257">
    <property type="entry name" value="PROKAR_LIPOPROTEIN"/>
    <property type="match status" value="1"/>
</dbReference>
<name>A0A174W3S2_9CLOT</name>
<dbReference type="eggNOG" id="COG2333">
    <property type="taxonomic scope" value="Bacteria"/>
</dbReference>
<dbReference type="Gene3D" id="3.60.15.10">
    <property type="entry name" value="Ribonuclease Z/Hydroxyacylglutathione hydrolase-like"/>
    <property type="match status" value="1"/>
</dbReference>
<dbReference type="RefSeq" id="WP_055184554.1">
    <property type="nucleotide sequence ID" value="NZ_CABHIH010000002.1"/>
</dbReference>
<evidence type="ECO:0000259" key="1">
    <source>
        <dbReference type="SMART" id="SM00849"/>
    </source>
</evidence>
<dbReference type="OrthoDB" id="9761531at2"/>